<organism evidence="2 3">
    <name type="scientific">Aquimarina hainanensis</name>
    <dbReference type="NCBI Taxonomy" id="1578017"/>
    <lineage>
        <taxon>Bacteria</taxon>
        <taxon>Pseudomonadati</taxon>
        <taxon>Bacteroidota</taxon>
        <taxon>Flavobacteriia</taxon>
        <taxon>Flavobacteriales</taxon>
        <taxon>Flavobacteriaceae</taxon>
        <taxon>Aquimarina</taxon>
    </lineage>
</organism>
<dbReference type="EMBL" id="JBHULX010000039">
    <property type="protein sequence ID" value="MFD2592470.1"/>
    <property type="molecule type" value="Genomic_DNA"/>
</dbReference>
<comment type="caution">
    <text evidence="2">The sequence shown here is derived from an EMBL/GenBank/DDBJ whole genome shotgun (WGS) entry which is preliminary data.</text>
</comment>
<accession>A0ABW5NDH2</accession>
<gene>
    <name evidence="2" type="ORF">ACFSTE_16640</name>
</gene>
<keyword evidence="1" id="KW-0732">Signal</keyword>
<reference evidence="3" key="1">
    <citation type="journal article" date="2019" name="Int. J. Syst. Evol. Microbiol.">
        <title>The Global Catalogue of Microorganisms (GCM) 10K type strain sequencing project: providing services to taxonomists for standard genome sequencing and annotation.</title>
        <authorList>
            <consortium name="The Broad Institute Genomics Platform"/>
            <consortium name="The Broad Institute Genome Sequencing Center for Infectious Disease"/>
            <person name="Wu L."/>
            <person name="Ma J."/>
        </authorList>
    </citation>
    <scope>NUCLEOTIDE SEQUENCE [LARGE SCALE GENOMIC DNA]</scope>
    <source>
        <strain evidence="3">KCTC 42423</strain>
    </source>
</reference>
<dbReference type="RefSeq" id="WP_378254497.1">
    <property type="nucleotide sequence ID" value="NZ_JBHSJV010000001.1"/>
</dbReference>
<protein>
    <submittedName>
        <fullName evidence="2">DUF4952 domain-containing protein</fullName>
    </submittedName>
</protein>
<dbReference type="InterPro" id="IPR032537">
    <property type="entry name" value="DUF4952"/>
</dbReference>
<evidence type="ECO:0000256" key="1">
    <source>
        <dbReference type="SAM" id="SignalP"/>
    </source>
</evidence>
<evidence type="ECO:0000313" key="3">
    <source>
        <dbReference type="Proteomes" id="UP001597459"/>
    </source>
</evidence>
<feature type="chain" id="PRO_5046087538" evidence="1">
    <location>
        <begin position="19"/>
        <end position="146"/>
    </location>
</feature>
<dbReference type="Pfam" id="PF16310">
    <property type="entry name" value="DUF4952"/>
    <property type="match status" value="1"/>
</dbReference>
<sequence length="146" mass="16705">MKYLQLLVLFFLSNFCFSQNLECGDLLEQYGIELNKVEFTGCTPGTGQIILEADYKVLGKDSGEIERILIEKFGMGKLKFVCCGWEPENGKRGYVDNKQLKAINQDYFFEISMFANAEKKSKKGGIEIEFDRSKIDFNLKVSILEI</sequence>
<feature type="signal peptide" evidence="1">
    <location>
        <begin position="1"/>
        <end position="18"/>
    </location>
</feature>
<keyword evidence="3" id="KW-1185">Reference proteome</keyword>
<proteinExistence type="predicted"/>
<name>A0ABW5NDH2_9FLAO</name>
<dbReference type="Proteomes" id="UP001597459">
    <property type="component" value="Unassembled WGS sequence"/>
</dbReference>
<evidence type="ECO:0000313" key="2">
    <source>
        <dbReference type="EMBL" id="MFD2592470.1"/>
    </source>
</evidence>